<dbReference type="Pfam" id="PF05257">
    <property type="entry name" value="CHAP"/>
    <property type="match status" value="1"/>
</dbReference>
<dbReference type="InterPro" id="IPR036366">
    <property type="entry name" value="PGBDSf"/>
</dbReference>
<feature type="domain" description="Peptidoglycan binding-like" evidence="1">
    <location>
        <begin position="6"/>
        <end position="64"/>
    </location>
</feature>
<evidence type="ECO:0000313" key="3">
    <source>
        <dbReference type="EMBL" id="QQR36806.1"/>
    </source>
</evidence>
<dbReference type="InterPro" id="IPR002477">
    <property type="entry name" value="Peptidoglycan-bd-like"/>
</dbReference>
<dbReference type="SUPFAM" id="SSF47090">
    <property type="entry name" value="PGBD-like"/>
    <property type="match status" value="1"/>
</dbReference>
<feature type="domain" description="Peptidase C51" evidence="2">
    <location>
        <begin position="134"/>
        <end position="220"/>
    </location>
</feature>
<accession>A0ABX7C450</accession>
<dbReference type="Pfam" id="PF01471">
    <property type="entry name" value="PG_binding_1"/>
    <property type="match status" value="1"/>
</dbReference>
<reference evidence="3 4" key="1">
    <citation type="submission" date="2021-01" db="EMBL/GenBank/DDBJ databases">
        <title>Genome seq and assembly of Devosia sp. G19.</title>
        <authorList>
            <person name="Chhetri G."/>
        </authorList>
    </citation>
    <scope>NUCLEOTIDE SEQUENCE [LARGE SCALE GENOMIC DNA]</scope>
    <source>
        <strain evidence="3 4">G19</strain>
    </source>
</reference>
<gene>
    <name evidence="3" type="ORF">JI749_04010</name>
</gene>
<dbReference type="SUPFAM" id="SSF54001">
    <property type="entry name" value="Cysteine proteinases"/>
    <property type="match status" value="1"/>
</dbReference>
<dbReference type="InterPro" id="IPR007921">
    <property type="entry name" value="CHAP_dom"/>
</dbReference>
<dbReference type="Proteomes" id="UP000595460">
    <property type="component" value="Chromosome"/>
</dbReference>
<name>A0ABX7C450_9HYPH</name>
<dbReference type="EMBL" id="CP068047">
    <property type="protein sequence ID" value="QQR36806.1"/>
    <property type="molecule type" value="Genomic_DNA"/>
</dbReference>
<sequence length="245" mass="25860">MRFGDTGPGVSKLGRDLKQLGYFPGSPASTFDDALRRAVRAFQMQNVDSQGRPLVVDGVVGPVTEWAITNRLGQTTTPASAAASAPNVPAGGSATARAALAVAIAEMNAGHGEVGGNNMGPHVTRYLNGIVGTPNDWCAGFVSFCFSTSGQPMPFKYSVGARDILDQLKAKGWAVKPDNTHPPLPGDIIVWWRQAPSSWKGHIGIVHSYDNGIVRTIEGNKTSKVGSFVYTLGAIDKLLGFARVP</sequence>
<dbReference type="InterPro" id="IPR038765">
    <property type="entry name" value="Papain-like_cys_pep_sf"/>
</dbReference>
<evidence type="ECO:0000259" key="2">
    <source>
        <dbReference type="Pfam" id="PF05257"/>
    </source>
</evidence>
<proteinExistence type="predicted"/>
<dbReference type="InterPro" id="IPR036365">
    <property type="entry name" value="PGBD-like_sf"/>
</dbReference>
<evidence type="ECO:0000313" key="4">
    <source>
        <dbReference type="Proteomes" id="UP000595460"/>
    </source>
</evidence>
<keyword evidence="4" id="KW-1185">Reference proteome</keyword>
<dbReference type="RefSeq" id="WP_201659473.1">
    <property type="nucleotide sequence ID" value="NZ_CP068047.1"/>
</dbReference>
<protein>
    <submittedName>
        <fullName evidence="3">CHAP domain-containing protein</fullName>
    </submittedName>
</protein>
<organism evidence="3 4">
    <name type="scientific">Devosia oryziradicis</name>
    <dbReference type="NCBI Taxonomy" id="2801335"/>
    <lineage>
        <taxon>Bacteria</taxon>
        <taxon>Pseudomonadati</taxon>
        <taxon>Pseudomonadota</taxon>
        <taxon>Alphaproteobacteria</taxon>
        <taxon>Hyphomicrobiales</taxon>
        <taxon>Devosiaceae</taxon>
        <taxon>Devosia</taxon>
    </lineage>
</organism>
<dbReference type="Gene3D" id="1.10.101.10">
    <property type="entry name" value="PGBD-like superfamily/PGBD"/>
    <property type="match status" value="1"/>
</dbReference>
<dbReference type="Gene3D" id="3.90.1720.10">
    <property type="entry name" value="endopeptidase domain like (from Nostoc punctiforme)"/>
    <property type="match status" value="1"/>
</dbReference>
<evidence type="ECO:0000259" key="1">
    <source>
        <dbReference type="Pfam" id="PF01471"/>
    </source>
</evidence>